<sequence length="301" mass="34524">MRDSHFQHQFGMNTWADVIGRQLIGPFELPPRLNGDMYSNFLRHNLKPLNLEPPRPRDLNLIEFCFWGYFKETVYSSDCHFISGLSHKLSNAEITIKANMSVGVTSDDAGETSPAQVDTSVLSGSWREVLPLRVEISLVEDAVFAGHEEIASAICWRYDKVLVPGSHRPSPCTGRLKYEGRAVLFAREITIQRLRGRRHVPYWRILELVSPLNPRPFDLVVGAFCCRVEPCCMLSLLPRQSERLYLFGFAESCSRFKMKSDWCNSQAFRTKRKVLACIHQLADPEKTSVAMKRKKKQSYPR</sequence>
<proteinExistence type="predicted"/>
<gene>
    <name evidence="1" type="ORF">PR048_016552</name>
</gene>
<name>A0ABQ9HKJ6_9NEOP</name>
<accession>A0ABQ9HKJ6</accession>
<dbReference type="EMBL" id="JARBHB010000005">
    <property type="protein sequence ID" value="KAJ8884694.1"/>
    <property type="molecule type" value="Genomic_DNA"/>
</dbReference>
<comment type="caution">
    <text evidence="1">The sequence shown here is derived from an EMBL/GenBank/DDBJ whole genome shotgun (WGS) entry which is preliminary data.</text>
</comment>
<reference evidence="1 2" key="1">
    <citation type="submission" date="2023-02" db="EMBL/GenBank/DDBJ databases">
        <title>LHISI_Scaffold_Assembly.</title>
        <authorList>
            <person name="Stuart O.P."/>
            <person name="Cleave R."/>
            <person name="Magrath M.J.L."/>
            <person name="Mikheyev A.S."/>
        </authorList>
    </citation>
    <scope>NUCLEOTIDE SEQUENCE [LARGE SCALE GENOMIC DNA]</scope>
    <source>
        <strain evidence="1">Daus_M_001</strain>
        <tissue evidence="1">Leg muscle</tissue>
    </source>
</reference>
<dbReference type="Proteomes" id="UP001159363">
    <property type="component" value="Chromosome 4"/>
</dbReference>
<dbReference type="PANTHER" id="PTHR47326:SF1">
    <property type="entry name" value="HTH PSQ-TYPE DOMAIN-CONTAINING PROTEIN"/>
    <property type="match status" value="1"/>
</dbReference>
<organism evidence="1 2">
    <name type="scientific">Dryococelus australis</name>
    <dbReference type="NCBI Taxonomy" id="614101"/>
    <lineage>
        <taxon>Eukaryota</taxon>
        <taxon>Metazoa</taxon>
        <taxon>Ecdysozoa</taxon>
        <taxon>Arthropoda</taxon>
        <taxon>Hexapoda</taxon>
        <taxon>Insecta</taxon>
        <taxon>Pterygota</taxon>
        <taxon>Neoptera</taxon>
        <taxon>Polyneoptera</taxon>
        <taxon>Phasmatodea</taxon>
        <taxon>Verophasmatodea</taxon>
        <taxon>Anareolatae</taxon>
        <taxon>Phasmatidae</taxon>
        <taxon>Eurycanthinae</taxon>
        <taxon>Dryococelus</taxon>
    </lineage>
</organism>
<evidence type="ECO:0000313" key="2">
    <source>
        <dbReference type="Proteomes" id="UP001159363"/>
    </source>
</evidence>
<keyword evidence="2" id="KW-1185">Reference proteome</keyword>
<evidence type="ECO:0000313" key="1">
    <source>
        <dbReference type="EMBL" id="KAJ8884694.1"/>
    </source>
</evidence>
<protein>
    <submittedName>
        <fullName evidence="1">Uncharacterized protein</fullName>
    </submittedName>
</protein>
<dbReference type="PANTHER" id="PTHR47326">
    <property type="entry name" value="TRANSPOSABLE ELEMENT TC3 TRANSPOSASE-LIKE PROTEIN"/>
    <property type="match status" value="1"/>
</dbReference>